<keyword evidence="1" id="KW-1015">Disulfide bond</keyword>
<dbReference type="PROSITE" id="PS00615">
    <property type="entry name" value="C_TYPE_LECTIN_1"/>
    <property type="match status" value="1"/>
</dbReference>
<sequence>VFSVTQKILHHDYYMITTPSTWSDALWYCRTNYMDLAFMETDDDWERLNAEAKIMGLPTTGWVGLSDHTNTWTWANMGRLNTSLAKWDKGQPDNAGGNELCVAISPSGYWEDYNCTYLKSFICYDATSEVFVAGPNQTDWLTGLGYCQTYHTTLAFITNVTQSNELQQLASVQGTSWIGLYRNHWYWSNGRSLSISRWSPGCPNNVDHNDNCGSVNNSLLMDRPCNSLFYFFCYTDLNVRKQVVKLTFQGDKSVFDSAVQSAIVQQ</sequence>
<dbReference type="Pfam" id="PF00059">
    <property type="entry name" value="Lectin_C"/>
    <property type="match status" value="2"/>
</dbReference>
<protein>
    <submittedName>
        <fullName evidence="3">Macrophage mannose receptor 1-like isoform X6</fullName>
    </submittedName>
</protein>
<dbReference type="InterPro" id="IPR016186">
    <property type="entry name" value="C-type_lectin-like/link_sf"/>
</dbReference>
<dbReference type="PANTHER" id="PTHR45784">
    <property type="entry name" value="C-TYPE LECTIN DOMAIN FAMILY 20 MEMBER A-RELATED"/>
    <property type="match status" value="1"/>
</dbReference>
<dbReference type="PROSITE" id="PS50041">
    <property type="entry name" value="C_TYPE_LECTIN_2"/>
    <property type="match status" value="2"/>
</dbReference>
<evidence type="ECO:0000313" key="4">
    <source>
        <dbReference type="Proteomes" id="UP000727407"/>
    </source>
</evidence>
<evidence type="ECO:0000256" key="1">
    <source>
        <dbReference type="ARBA" id="ARBA00023157"/>
    </source>
</evidence>
<proteinExistence type="predicted"/>
<dbReference type="Proteomes" id="UP000727407">
    <property type="component" value="Unassembled WGS sequence"/>
</dbReference>
<dbReference type="InterPro" id="IPR001304">
    <property type="entry name" value="C-type_lectin-like"/>
</dbReference>
<feature type="non-terminal residue" evidence="3">
    <location>
        <position position="266"/>
    </location>
</feature>
<gene>
    <name evidence="3" type="ORF">DAT39_008103</name>
</gene>
<dbReference type="AlphaFoldDB" id="A0A8J4U1U3"/>
<dbReference type="Gene3D" id="3.10.100.10">
    <property type="entry name" value="Mannose-Binding Protein A, subunit A"/>
    <property type="match status" value="2"/>
</dbReference>
<keyword evidence="3" id="KW-0675">Receptor</keyword>
<dbReference type="PANTHER" id="PTHR45784:SF3">
    <property type="entry name" value="C-TYPE LECTIN DOMAIN FAMILY 4 MEMBER K-LIKE-RELATED"/>
    <property type="match status" value="1"/>
</dbReference>
<dbReference type="InterPro" id="IPR018378">
    <property type="entry name" value="C-type_lectin_CS"/>
</dbReference>
<comment type="caution">
    <text evidence="3">The sequence shown here is derived from an EMBL/GenBank/DDBJ whole genome shotgun (WGS) entry which is preliminary data.</text>
</comment>
<reference evidence="3" key="1">
    <citation type="submission" date="2020-07" db="EMBL/GenBank/DDBJ databases">
        <title>Clarias magur genome sequencing, assembly and annotation.</title>
        <authorList>
            <person name="Kushwaha B."/>
            <person name="Kumar R."/>
            <person name="Das P."/>
            <person name="Joshi C.G."/>
            <person name="Kumar D."/>
            <person name="Nagpure N.S."/>
            <person name="Pandey M."/>
            <person name="Agarwal S."/>
            <person name="Srivastava S."/>
            <person name="Singh M."/>
            <person name="Sahoo L."/>
            <person name="Jayasankar P."/>
            <person name="Meher P.K."/>
            <person name="Koringa P.G."/>
            <person name="Iquebal M.A."/>
            <person name="Das S.P."/>
            <person name="Bit A."/>
            <person name="Patnaik S."/>
            <person name="Patel N."/>
            <person name="Shah T.M."/>
            <person name="Hinsu A."/>
            <person name="Jena J.K."/>
        </authorList>
    </citation>
    <scope>NUCLEOTIDE SEQUENCE</scope>
    <source>
        <strain evidence="3">CIFAMagur01</strain>
        <tissue evidence="3">Testis</tissue>
    </source>
</reference>
<dbReference type="EMBL" id="QNUK01000095">
    <property type="protein sequence ID" value="KAF5902209.1"/>
    <property type="molecule type" value="Genomic_DNA"/>
</dbReference>
<feature type="domain" description="C-type lectin" evidence="2">
    <location>
        <begin position="13"/>
        <end position="124"/>
    </location>
</feature>
<dbReference type="OrthoDB" id="6369810at2759"/>
<feature type="non-terminal residue" evidence="3">
    <location>
        <position position="1"/>
    </location>
</feature>
<dbReference type="InterPro" id="IPR016187">
    <property type="entry name" value="CTDL_fold"/>
</dbReference>
<feature type="domain" description="C-type lectin" evidence="2">
    <location>
        <begin position="123"/>
        <end position="234"/>
    </location>
</feature>
<evidence type="ECO:0000313" key="3">
    <source>
        <dbReference type="EMBL" id="KAF5902209.1"/>
    </source>
</evidence>
<organism evidence="3 4">
    <name type="scientific">Clarias magur</name>
    <name type="common">Asian catfish</name>
    <name type="synonym">Macropteronotus magur</name>
    <dbReference type="NCBI Taxonomy" id="1594786"/>
    <lineage>
        <taxon>Eukaryota</taxon>
        <taxon>Metazoa</taxon>
        <taxon>Chordata</taxon>
        <taxon>Craniata</taxon>
        <taxon>Vertebrata</taxon>
        <taxon>Euteleostomi</taxon>
        <taxon>Actinopterygii</taxon>
        <taxon>Neopterygii</taxon>
        <taxon>Teleostei</taxon>
        <taxon>Ostariophysi</taxon>
        <taxon>Siluriformes</taxon>
        <taxon>Clariidae</taxon>
        <taxon>Clarias</taxon>
    </lineage>
</organism>
<name>A0A8J4U1U3_CLAMG</name>
<dbReference type="SUPFAM" id="SSF56436">
    <property type="entry name" value="C-type lectin-like"/>
    <property type="match status" value="2"/>
</dbReference>
<keyword evidence="4" id="KW-1185">Reference proteome</keyword>
<accession>A0A8J4U1U3</accession>
<dbReference type="SMART" id="SM00034">
    <property type="entry name" value="CLECT"/>
    <property type="match status" value="2"/>
</dbReference>
<evidence type="ECO:0000259" key="2">
    <source>
        <dbReference type="PROSITE" id="PS50041"/>
    </source>
</evidence>